<dbReference type="Pfam" id="PF04172">
    <property type="entry name" value="LrgB"/>
    <property type="match status" value="1"/>
</dbReference>
<evidence type="ECO:0000256" key="2">
    <source>
        <dbReference type="ARBA" id="ARBA00022692"/>
    </source>
</evidence>
<evidence type="ECO:0000313" key="7">
    <source>
        <dbReference type="Proteomes" id="UP000280073"/>
    </source>
</evidence>
<feature type="transmembrane region" description="Helical" evidence="5">
    <location>
        <begin position="59"/>
        <end position="77"/>
    </location>
</feature>
<reference evidence="6 7" key="1">
    <citation type="submission" date="2018-10" db="EMBL/GenBank/DDBJ databases">
        <title>GWAS and RNA-Seq identify cryptic mechanisms of antimicrobial resistance in Acinetobacter baumannii.</title>
        <authorList>
            <person name="Sahl J.W."/>
        </authorList>
    </citation>
    <scope>NUCLEOTIDE SEQUENCE [LARGE SCALE GENOMIC DNA]</scope>
    <source>
        <strain evidence="6 7">TG28175</strain>
    </source>
</reference>
<dbReference type="AlphaFoldDB" id="A0A429MK49"/>
<protein>
    <submittedName>
        <fullName evidence="6">LrgB family protein</fullName>
    </submittedName>
</protein>
<feature type="non-terminal residue" evidence="6">
    <location>
        <position position="111"/>
    </location>
</feature>
<gene>
    <name evidence="6" type="ORF">EA686_20725</name>
</gene>
<comment type="subcellular location">
    <subcellularLocation>
        <location evidence="1">Membrane</location>
        <topology evidence="1">Multi-pass membrane protein</topology>
    </subcellularLocation>
</comment>
<proteinExistence type="predicted"/>
<sequence>MFMILYGFLITLVGYLCAKPLNRRFPQVPLLVFGMFIVIGLLSILKVPYEEYRLYVNDLFSHLLGYVTVALAIPLAAMRYDDLPLKSVIGILCFASISAVALPMGLAYLLH</sequence>
<evidence type="ECO:0000256" key="4">
    <source>
        <dbReference type="ARBA" id="ARBA00023136"/>
    </source>
</evidence>
<feature type="transmembrane region" description="Helical" evidence="5">
    <location>
        <begin position="89"/>
        <end position="110"/>
    </location>
</feature>
<dbReference type="InterPro" id="IPR007300">
    <property type="entry name" value="CidB/LrgB"/>
</dbReference>
<evidence type="ECO:0000313" key="6">
    <source>
        <dbReference type="EMBL" id="RSR44316.1"/>
    </source>
</evidence>
<dbReference type="Proteomes" id="UP000280073">
    <property type="component" value="Unassembled WGS sequence"/>
</dbReference>
<organism evidence="6 7">
    <name type="scientific">Acinetobacter baumannii</name>
    <dbReference type="NCBI Taxonomy" id="470"/>
    <lineage>
        <taxon>Bacteria</taxon>
        <taxon>Pseudomonadati</taxon>
        <taxon>Pseudomonadota</taxon>
        <taxon>Gammaproteobacteria</taxon>
        <taxon>Moraxellales</taxon>
        <taxon>Moraxellaceae</taxon>
        <taxon>Acinetobacter</taxon>
        <taxon>Acinetobacter calcoaceticus/baumannii complex</taxon>
    </lineage>
</organism>
<keyword evidence="4 5" id="KW-0472">Membrane</keyword>
<dbReference type="EMBL" id="RFDI01001397">
    <property type="protein sequence ID" value="RSR44316.1"/>
    <property type="molecule type" value="Genomic_DNA"/>
</dbReference>
<evidence type="ECO:0000256" key="5">
    <source>
        <dbReference type="SAM" id="Phobius"/>
    </source>
</evidence>
<keyword evidence="2 5" id="KW-0812">Transmembrane</keyword>
<dbReference type="GO" id="GO:0016020">
    <property type="term" value="C:membrane"/>
    <property type="evidence" value="ECO:0007669"/>
    <property type="project" value="UniProtKB-SubCell"/>
</dbReference>
<evidence type="ECO:0000256" key="1">
    <source>
        <dbReference type="ARBA" id="ARBA00004141"/>
    </source>
</evidence>
<comment type="caution">
    <text evidence="6">The sequence shown here is derived from an EMBL/GenBank/DDBJ whole genome shotgun (WGS) entry which is preliminary data.</text>
</comment>
<keyword evidence="3 5" id="KW-1133">Transmembrane helix</keyword>
<name>A0A429MK49_ACIBA</name>
<feature type="transmembrane region" description="Helical" evidence="5">
    <location>
        <begin position="28"/>
        <end position="47"/>
    </location>
</feature>
<accession>A0A429MK49</accession>
<evidence type="ECO:0000256" key="3">
    <source>
        <dbReference type="ARBA" id="ARBA00022989"/>
    </source>
</evidence>